<evidence type="ECO:0000256" key="1">
    <source>
        <dbReference type="ARBA" id="ARBA00005686"/>
    </source>
</evidence>
<keyword evidence="2" id="KW-0204">Cytolysis</keyword>
<keyword evidence="2" id="KW-0808">Transferase</keyword>
<dbReference type="Proteomes" id="UP001595697">
    <property type="component" value="Unassembled WGS sequence"/>
</dbReference>
<protein>
    <recommendedName>
        <fullName evidence="2">RTX toxin-activating lysine-acyltransferase</fullName>
        <ecNumber evidence="2">2.3.1.-</ecNumber>
    </recommendedName>
</protein>
<dbReference type="Pfam" id="PF02794">
    <property type="entry name" value="HlyC"/>
    <property type="match status" value="1"/>
</dbReference>
<dbReference type="EMBL" id="JBHSBD010000003">
    <property type="protein sequence ID" value="MFC3966631.1"/>
    <property type="molecule type" value="Genomic_DNA"/>
</dbReference>
<keyword evidence="4" id="KW-1185">Reference proteome</keyword>
<evidence type="ECO:0000256" key="2">
    <source>
        <dbReference type="RuleBase" id="RU368102"/>
    </source>
</evidence>
<keyword evidence="2" id="KW-0963">Cytoplasm</keyword>
<proteinExistence type="inferred from homology"/>
<dbReference type="PRINTS" id="PR01489">
    <property type="entry name" value="RTXTOXINC"/>
</dbReference>
<reference evidence="4" key="1">
    <citation type="journal article" date="2019" name="Int. J. Syst. Evol. Microbiol.">
        <title>The Global Catalogue of Microorganisms (GCM) 10K type strain sequencing project: providing services to taxonomists for standard genome sequencing and annotation.</title>
        <authorList>
            <consortium name="The Broad Institute Genomics Platform"/>
            <consortium name="The Broad Institute Genome Sequencing Center for Infectious Disease"/>
            <person name="Wu L."/>
            <person name="Ma J."/>
        </authorList>
    </citation>
    <scope>NUCLEOTIDE SEQUENCE [LARGE SCALE GENOMIC DNA]</scope>
    <source>
        <strain evidence="4">TBRC 5781</strain>
    </source>
</reference>
<comment type="subcellular location">
    <subcellularLocation>
        <location evidence="2">Cytoplasm</location>
    </subcellularLocation>
</comment>
<accession>A0ABV8E2H6</accession>
<sequence>MNDTLAVKKLGAMEALGSMTALALQSPLHRYWRISDIQANFLPALKSGQCKIYFDGPNDPIAFVTWALLDDAAHEKLLSDGVTPNAGQWSSGSYLWFIDIVAPYGDAAKVIRDMRKNYFSGKNGYSIKRNLDGSINRVKQWRNIR</sequence>
<dbReference type="RefSeq" id="WP_247260177.1">
    <property type="nucleotide sequence ID" value="NZ_JALJQZ010000007.1"/>
</dbReference>
<organism evidence="3 4">
    <name type="scientific">Rhizobium lemnae</name>
    <dbReference type="NCBI Taxonomy" id="1214924"/>
    <lineage>
        <taxon>Bacteria</taxon>
        <taxon>Pseudomonadati</taxon>
        <taxon>Pseudomonadota</taxon>
        <taxon>Alphaproteobacteria</taxon>
        <taxon>Hyphomicrobiales</taxon>
        <taxon>Rhizobiaceae</taxon>
        <taxon>Rhizobium/Agrobacterium group</taxon>
        <taxon>Rhizobium</taxon>
    </lineage>
</organism>
<comment type="caution">
    <text evidence="3">The sequence shown here is derived from an EMBL/GenBank/DDBJ whole genome shotgun (WGS) entry which is preliminary data.</text>
</comment>
<comment type="function">
    <text evidence="2">Involved in fatty acylation of protoxin at internal lysine residues, thereby converting it to the active toxin.</text>
</comment>
<comment type="similarity">
    <text evidence="1 2">Belongs to the RTX toxin acyltransferase family.</text>
</comment>
<evidence type="ECO:0000313" key="3">
    <source>
        <dbReference type="EMBL" id="MFC3966631.1"/>
    </source>
</evidence>
<name>A0ABV8E2H6_9HYPH</name>
<gene>
    <name evidence="3" type="ORF">ACFOVS_00480</name>
</gene>
<dbReference type="InterPro" id="IPR003996">
    <property type="entry name" value="RTX_toxin-activating_protC_bac"/>
</dbReference>
<keyword evidence="2" id="KW-0012">Acyltransferase</keyword>
<evidence type="ECO:0000313" key="4">
    <source>
        <dbReference type="Proteomes" id="UP001595697"/>
    </source>
</evidence>
<dbReference type="EC" id="2.3.1.-" evidence="2"/>